<reference evidence="1 2" key="1">
    <citation type="journal article" date="2002" name="Proc. Natl. Acad. Sci. U.S.A.">
        <title>Genome sequence of Streptococcus mutans UA159, a cariogenic dental pathogen.</title>
        <authorList>
            <person name="Ajdic D."/>
            <person name="McShan W.M."/>
            <person name="McLaughlin R.E."/>
            <person name="Savic G."/>
            <person name="Chang J."/>
            <person name="Carson M.B."/>
            <person name="Primeaux C."/>
            <person name="Tian R."/>
            <person name="Kenton S."/>
            <person name="Jia H."/>
            <person name="Lin S."/>
            <person name="Qian Y."/>
            <person name="Li S."/>
            <person name="Zhu H."/>
            <person name="Najar F."/>
            <person name="Lai H."/>
            <person name="White J."/>
            <person name="Roe B.A."/>
            <person name="Ferretti J.J."/>
        </authorList>
    </citation>
    <scope>NUCLEOTIDE SEQUENCE [LARGE SCALE GENOMIC DNA]</scope>
    <source>
        <strain evidence="2">ATCC 700610 / UA159</strain>
    </source>
</reference>
<protein>
    <submittedName>
        <fullName evidence="1">Uncharacterized protein</fullName>
    </submittedName>
</protein>
<name>Q8DU04_STRMU</name>
<dbReference type="HOGENOM" id="CLU_1730413_0_0_9"/>
<dbReference type="Proteomes" id="UP000002512">
    <property type="component" value="Chromosome"/>
</dbReference>
<organism evidence="1 2">
    <name type="scientific">Streptococcus mutans serotype c (strain ATCC 700610 / UA159)</name>
    <dbReference type="NCBI Taxonomy" id="210007"/>
    <lineage>
        <taxon>Bacteria</taxon>
        <taxon>Bacillati</taxon>
        <taxon>Bacillota</taxon>
        <taxon>Bacilli</taxon>
        <taxon>Lactobacillales</taxon>
        <taxon>Streptococcaceae</taxon>
        <taxon>Streptococcus</taxon>
    </lineage>
</organism>
<evidence type="ECO:0000313" key="2">
    <source>
        <dbReference type="Proteomes" id="UP000002512"/>
    </source>
</evidence>
<gene>
    <name evidence="1" type="ordered locus">SMU_1155</name>
</gene>
<dbReference type="KEGG" id="smu:SMU_1155"/>
<proteinExistence type="predicted"/>
<dbReference type="EMBL" id="AE014133">
    <property type="protein sequence ID" value="AAN58847.1"/>
    <property type="molecule type" value="Genomic_DNA"/>
</dbReference>
<keyword evidence="2" id="KW-1185">Reference proteome</keyword>
<sequence length="151" mass="17768">MVVFVRQQAGQTIPQLISPCRIAQLLIKRKQGLQIFRPVFSNSKRFFHCHHSLPVIISVGPKRYSYRFFQKFMQSSLASRRYIFLEDCLFDSIRDLIVTIIIMQGRFMIMRSPKFARLPVQQPRFFQGTAQLFHLTSAQRKEFVAILDLTI</sequence>
<evidence type="ECO:0000313" key="1">
    <source>
        <dbReference type="EMBL" id="AAN58847.1"/>
    </source>
</evidence>
<accession>Q8DU04</accession>
<dbReference type="PATRIC" id="fig|210007.7.peg.1036"/>
<dbReference type="AlphaFoldDB" id="Q8DU04"/>